<feature type="transmembrane region" description="Helical" evidence="2">
    <location>
        <begin position="78"/>
        <end position="99"/>
    </location>
</feature>
<dbReference type="AlphaFoldDB" id="A0A3F3GT91"/>
<evidence type="ECO:0000256" key="1">
    <source>
        <dbReference type="PIRNR" id="PIRNR005348"/>
    </source>
</evidence>
<reference evidence="3 4" key="1">
    <citation type="journal article" date="2015" name="BMC Genomics">
        <title>Comparative genomics of Fructobacillus spp. and Leuconostoc spp. reveals niche-specific evolution of Fructobacillus spp.</title>
        <authorList>
            <person name="Endo A."/>
            <person name="Tanizawa Y."/>
            <person name="Tanaka N."/>
            <person name="Maeno S."/>
            <person name="Kumar H."/>
            <person name="Shiwa Y."/>
            <person name="Okada S."/>
            <person name="Yoshikawa H."/>
            <person name="Dicks L."/>
            <person name="Nakagawa J."/>
            <person name="Arita M."/>
        </authorList>
    </citation>
    <scope>NUCLEOTIDE SEQUENCE [LARGE SCALE GENOMIC DNA]</scope>
    <source>
        <strain evidence="3 4">DSM 15468</strain>
    </source>
</reference>
<dbReference type="OrthoDB" id="8584824at2"/>
<name>A0A3F3GT91_9LACO</name>
<dbReference type="PANTHER" id="PTHR40033">
    <property type="entry name" value="NA(+)-MALATE SYMPORTER"/>
    <property type="match status" value="1"/>
</dbReference>
<dbReference type="Pfam" id="PF03390">
    <property type="entry name" value="2HCT"/>
    <property type="match status" value="1"/>
</dbReference>
<keyword evidence="2" id="KW-0812">Transmembrane</keyword>
<feature type="transmembrane region" description="Helical" evidence="2">
    <location>
        <begin position="322"/>
        <end position="344"/>
    </location>
</feature>
<dbReference type="PIRSF" id="PIRSF005348">
    <property type="entry name" value="YxkH"/>
    <property type="match status" value="1"/>
</dbReference>
<feature type="transmembrane region" description="Helical" evidence="2">
    <location>
        <begin position="21"/>
        <end position="44"/>
    </location>
</feature>
<keyword evidence="4" id="KW-1185">Reference proteome</keyword>
<feature type="transmembrane region" description="Helical" evidence="2">
    <location>
        <begin position="50"/>
        <end position="69"/>
    </location>
</feature>
<feature type="transmembrane region" description="Helical" evidence="2">
    <location>
        <begin position="174"/>
        <end position="196"/>
    </location>
</feature>
<keyword evidence="1" id="KW-1003">Cell membrane</keyword>
<dbReference type="GO" id="GO:0005886">
    <property type="term" value="C:plasma membrane"/>
    <property type="evidence" value="ECO:0007669"/>
    <property type="project" value="UniProtKB-SubCell"/>
</dbReference>
<dbReference type="GO" id="GO:0008514">
    <property type="term" value="F:organic anion transmembrane transporter activity"/>
    <property type="evidence" value="ECO:0007669"/>
    <property type="project" value="InterPro"/>
</dbReference>
<dbReference type="Proteomes" id="UP000061227">
    <property type="component" value="Unassembled WGS sequence"/>
</dbReference>
<organism evidence="3 4">
    <name type="scientific">Fructobacillus pseudoficulneus</name>
    <dbReference type="NCBI Taxonomy" id="220714"/>
    <lineage>
        <taxon>Bacteria</taxon>
        <taxon>Bacillati</taxon>
        <taxon>Bacillota</taxon>
        <taxon>Bacilli</taxon>
        <taxon>Lactobacillales</taxon>
        <taxon>Lactobacillaceae</taxon>
        <taxon>Fructobacillus</taxon>
    </lineage>
</organism>
<keyword evidence="1" id="KW-0769">Symport</keyword>
<gene>
    <name evidence="3" type="primary">citP</name>
    <name evidence="3" type="ORF">FPFC_021230</name>
</gene>
<accession>A0A3F3GT91</accession>
<proteinExistence type="inferred from homology"/>
<feature type="transmembrane region" description="Helical" evidence="2">
    <location>
        <begin position="208"/>
        <end position="231"/>
    </location>
</feature>
<evidence type="ECO:0000313" key="4">
    <source>
        <dbReference type="Proteomes" id="UP000061227"/>
    </source>
</evidence>
<comment type="similarity">
    <text evidence="1">Belongs to the 2-hydroxycarboxylate transporter (2-HCT) (TC 2.A.24) family.</text>
</comment>
<keyword evidence="1" id="KW-0813">Transport</keyword>
<keyword evidence="1 2" id="KW-0472">Membrane</keyword>
<feature type="transmembrane region" description="Helical" evidence="2">
    <location>
        <begin position="388"/>
        <end position="409"/>
    </location>
</feature>
<feature type="transmembrane region" description="Helical" evidence="2">
    <location>
        <begin position="356"/>
        <end position="376"/>
    </location>
</feature>
<comment type="subcellular location">
    <subcellularLocation>
        <location evidence="1">Cell membrane</location>
    </subcellularLocation>
</comment>
<dbReference type="STRING" id="220714.SAMN05660469_0610"/>
<protein>
    <submittedName>
        <fullName evidence="3">Citrate permease P</fullName>
    </submittedName>
</protein>
<keyword evidence="2" id="KW-1133">Transmembrane helix</keyword>
<evidence type="ECO:0000256" key="2">
    <source>
        <dbReference type="SAM" id="Phobius"/>
    </source>
</evidence>
<feature type="transmembrane region" description="Helical" evidence="2">
    <location>
        <begin position="290"/>
        <end position="310"/>
    </location>
</feature>
<dbReference type="InterPro" id="IPR004679">
    <property type="entry name" value="2-OHcarboxylate_transport"/>
</dbReference>
<feature type="transmembrane region" description="Helical" evidence="2">
    <location>
        <begin position="421"/>
        <end position="441"/>
    </location>
</feature>
<dbReference type="PANTHER" id="PTHR40033:SF1">
    <property type="entry name" value="CITRATE-SODIUM SYMPORTER"/>
    <property type="match status" value="1"/>
</dbReference>
<evidence type="ECO:0000313" key="3">
    <source>
        <dbReference type="EMBL" id="GAP02675.1"/>
    </source>
</evidence>
<dbReference type="GO" id="GO:0015293">
    <property type="term" value="F:symporter activity"/>
    <property type="evidence" value="ECO:0007669"/>
    <property type="project" value="UniProtKB-UniRule"/>
</dbReference>
<feature type="transmembrane region" description="Helical" evidence="2">
    <location>
        <begin position="142"/>
        <end position="162"/>
    </location>
</feature>
<dbReference type="RefSeq" id="WP_059377175.1">
    <property type="nucleotide sequence ID" value="NZ_DF968064.1"/>
</dbReference>
<sequence length="442" mass="46027">MSEETQAPQGAGILSKIESKLQVAGIGGVAFLIMVVLLGTVLFLRLLPNNMGGGLFALVMLGGIFFYVGNNLPILRSYLGGGSAFAVVAGSILAGTGVVPKEAVVTIRTFISTQNFLEFYIVALITSAILKMDRKLLLKSAVRFLPVAFGAMIITFFVVSFVGQLLGLGFNHTALYVAFPMMAGGIGAGIVPLSNIYGSALHVSAGSILNQLFPAVVLANLMAIIGSSLLVKFTAKSKMNGQGQLLKTNEDMAGGDAKQEEAPAVNYSQMLVGMMVALSFYMIGNLLNALVPSINAFAFLILAVIVAKALNLVPKFYEDSAVMFGNLIVSKTTQALLAGIGLALVDMNKLLATLSWQLVVCAFVSVVTIGIAGAFLGKLFGLYPVESAISAGMINNSMGGTGNVAVLSASNRMGLIAFAQMGNRIGGAIILILGGLLITVMH</sequence>
<dbReference type="EMBL" id="DF968064">
    <property type="protein sequence ID" value="GAP02675.1"/>
    <property type="molecule type" value="Genomic_DNA"/>
</dbReference>